<evidence type="ECO:0000256" key="1">
    <source>
        <dbReference type="ARBA" id="ARBA00004286"/>
    </source>
</evidence>
<keyword evidence="12 16" id="KW-0539">Nucleus</keyword>
<dbReference type="InterPro" id="IPR033762">
    <property type="entry name" value="MCM_OB"/>
</dbReference>
<dbReference type="Pfam" id="PF14551">
    <property type="entry name" value="MCM_N"/>
    <property type="match status" value="1"/>
</dbReference>
<feature type="region of interest" description="Disordered" evidence="18">
    <location>
        <begin position="1"/>
        <end position="92"/>
    </location>
</feature>
<evidence type="ECO:0000259" key="19">
    <source>
        <dbReference type="PROSITE" id="PS50051"/>
    </source>
</evidence>
<dbReference type="PROSITE" id="PS50051">
    <property type="entry name" value="MCM_2"/>
    <property type="match status" value="1"/>
</dbReference>
<dbReference type="InterPro" id="IPR001208">
    <property type="entry name" value="MCM_dom"/>
</dbReference>
<keyword evidence="22" id="KW-1185">Reference proteome</keyword>
<dbReference type="PANTHER" id="PTHR11199:SF10">
    <property type="entry name" value="COHESIN SUBUNIT SA"/>
    <property type="match status" value="1"/>
</dbReference>
<keyword evidence="16" id="KW-0132">Cell division</keyword>
<evidence type="ECO:0000256" key="7">
    <source>
        <dbReference type="ARBA" id="ARBA00022801"/>
    </source>
</evidence>
<reference evidence="21" key="1">
    <citation type="submission" date="2023-06" db="EMBL/GenBank/DDBJ databases">
        <title>Male Hemibagrus guttatus genome.</title>
        <authorList>
            <person name="Bian C."/>
        </authorList>
    </citation>
    <scope>NUCLEOTIDE SEQUENCE</scope>
    <source>
        <strain evidence="21">Male_cb2023</strain>
        <tissue evidence="21">Muscle</tissue>
    </source>
</reference>
<dbReference type="FunFam" id="2.20.28.10:FF:000004">
    <property type="entry name" value="DNA replication licensing factor MCM7"/>
    <property type="match status" value="1"/>
</dbReference>
<dbReference type="Pfam" id="PF17207">
    <property type="entry name" value="MCM_OB"/>
    <property type="match status" value="1"/>
</dbReference>
<dbReference type="GO" id="GO:0007059">
    <property type="term" value="P:chromosome segregation"/>
    <property type="evidence" value="ECO:0007669"/>
    <property type="project" value="UniProtKB-KW"/>
</dbReference>
<keyword evidence="8" id="KW-0347">Helicase</keyword>
<evidence type="ECO:0000256" key="15">
    <source>
        <dbReference type="RuleBase" id="RU004070"/>
    </source>
</evidence>
<dbReference type="PROSITE" id="PS51425">
    <property type="entry name" value="SCD"/>
    <property type="match status" value="1"/>
</dbReference>
<dbReference type="Pfam" id="PF17855">
    <property type="entry name" value="MCM_lid"/>
    <property type="match status" value="1"/>
</dbReference>
<keyword evidence="11 15" id="KW-0238">DNA-binding</keyword>
<evidence type="ECO:0000256" key="18">
    <source>
        <dbReference type="SAM" id="MobiDB-lite"/>
    </source>
</evidence>
<evidence type="ECO:0000256" key="2">
    <source>
        <dbReference type="ARBA" id="ARBA00005486"/>
    </source>
</evidence>
<dbReference type="InterPro" id="IPR011989">
    <property type="entry name" value="ARM-like"/>
</dbReference>
<dbReference type="Gene3D" id="2.20.28.10">
    <property type="match status" value="1"/>
</dbReference>
<dbReference type="FunFam" id="3.40.50.300:FF:000288">
    <property type="entry name" value="DNA replication licensing factor MCM7"/>
    <property type="match status" value="1"/>
</dbReference>
<dbReference type="SUPFAM" id="SSF50249">
    <property type="entry name" value="Nucleic acid-binding proteins"/>
    <property type="match status" value="1"/>
</dbReference>
<evidence type="ECO:0000256" key="8">
    <source>
        <dbReference type="ARBA" id="ARBA00022806"/>
    </source>
</evidence>
<keyword evidence="9 15" id="KW-0067">ATP-binding</keyword>
<dbReference type="InterPro" id="IPR027925">
    <property type="entry name" value="MCM_N"/>
</dbReference>
<evidence type="ECO:0000256" key="11">
    <source>
        <dbReference type="ARBA" id="ARBA00023125"/>
    </source>
</evidence>
<sequence>MVLVESDLESLSPVEPDDDLGSDEDFEPNMKNAKRKQGPTLAPTLSKRRRRRTSSSFSTSSLSHTPGAPRTPKHTLAPQADTAGTDRRKRGNMFEAVRSGRSALVTLVDDWLDDYKQDQAEGLRELINFVVECCGCKGIVTREMVDRMQNADIISHLTKEFNEDSVSYPLSAGGAQGRRFRDGLREFVYQLVQRCRNSLLYDEVVFSTLIAFLTGLADSQVRAFRHTSTLIAMHLMSAVVAVSAVVYAQADTTQRRYQLEKNKSAAHRATERLEELQNSYTELLEQQEELRSLMNGIFKGVFVHRYRDKVPEIRAVCMEELGVWLRENPTSFLNDGHLKYLGWMLHDKQPSVRLQCVLSLQKLYKEKSFIGRLELFTSRFKERMLNMVLDKDPDVAVEAVRLLLIIKQMTEDGLTEDECMQVYPLVFAAHRGLASIAGEFLYHVLCTEVDHLLVEEEKESRSVTFLNLLTCFFIQSKYHEHAAYLVDSLWGVAVSELRDWETMTSLLLQENGEEHGLNDDEESALIELMMCAVRQAAEGTPPTARALGKKVEILKGRKQQTQERKRITNHFIPLLPSLLTKYSADVDKVVCLLKAPLHFDLEIYGSTGRLEKYLELLLSQVCEIVAKHHEERVLEACVHVLCVLCCDQYTVSVRAERVVSQLLDSILERFNTHLADVLQGTADEDDVYSTVTSLKRLAIFSSARDLTVLKLFEPCFLLLKTGVESREVDTELMICALKCAVFHLLWVRVKISQTPQPDKAEVKNLLKQVRSFCVVCQSCLSLSNSLIRNQAFECVCDVLVVFGQGKGRDANAPSMHVSPDDTLRAEMASFLIDYIFSDPEDEDTGVDKEAEMKIIALQLRRNQLAGYCKLIIYGVLELRAAADVFKHYSKFYRDFGDIIKETLSKTKIMSPVESARTICLSLQQLYSSLRDEGHDEDMRDIRDLAKKLAMSFGVNLQHIRQPLLTLHQDGIHFALREADATDHPNLSFLEILAEFSHKLLKQDRAQLVNYLHRVCERAYVSINTVCVSMYARSLRSGSREAPAVSSPHTPAKRRRTSERSIGSRLDTPALTSTVIQSRAAHAHQRSWTPSTDFSTDQASEDDFVEGSIQRKVMPNRREQESSEHSDVHSQLHKLSLIEEDLEEEEEEEDEPDIEDYDDEDSDGLAAVSLDYASEKEKCKRFLQEFYTEDDSGKKVFKYGAQLVSLAHREQVALVVDLDDVAEEDPELVESICENTKRYITLFSDSVHELLPEYREREVVAKDALDVYIEHRLMMEGRGRDPADTRDPRNQYPAELMRRFELYFRPPSSAKLKVVRDVKADSIGKLVTVRGIVTRASEVKPMMAVATYTCDQCGAETYQPIASQSFMPLIMCPSQECVTNKSGGRLYLQTRGSKFVKFQELRIQEHSEQVPVGNIPRSMTVSVRGENTRAAQPGDHVTISGVFLPLLRTGFRQAVQGLLSETFLEAHSITLMNKTEDDELGMEDLTDDELRQITEEDFYEKLAGSIAPEIYGHEDVKKALLLLLVGGVEQNPRGMKIRGNINICLMGDPGVAKSQLLSYIDRLAPRSQYTTGRGSSGVGLTAAVMRDPVTGEMTLEGGALVLADLGVCCIDEFDKMADADRTAIHEVMEQQTISIAKAGIMTSLNARCSILAAANPAFGRYNPRKSIEQNIQLPAALLSRFDLLWLIQDKPDTQKDLQLAQHITHVHQHCKQPPTHYTPIDMKLMRRYISKCKKKQPVIPEGLTDYITAAYVEMRKEARVSKDTTFTSARTLLAILRLSTALARLRMVDVVEKEDVNEAMRLMEMSKDSLQPDKSTTTRSQRPADVIFSLVRELVSEGGKVRAVRMADAEHRCVSRGFTPAQFNSALQEYEELNVWQINNTRTRITFV</sequence>
<dbReference type="InterPro" id="IPR018525">
    <property type="entry name" value="MCM_CS"/>
</dbReference>
<dbReference type="PANTHER" id="PTHR11199">
    <property type="entry name" value="STROMAL ANTIGEN"/>
    <property type="match status" value="1"/>
</dbReference>
<dbReference type="FunFam" id="3.30.1640.10:FF:000007">
    <property type="entry name" value="DNA replication licensing factor MCM7"/>
    <property type="match status" value="1"/>
</dbReference>
<dbReference type="GO" id="GO:0000775">
    <property type="term" value="C:chromosome, centromeric region"/>
    <property type="evidence" value="ECO:0007669"/>
    <property type="project" value="UniProtKB-SubCell"/>
</dbReference>
<feature type="compositionally biased region" description="Acidic residues" evidence="18">
    <location>
        <begin position="1137"/>
        <end position="1161"/>
    </location>
</feature>
<comment type="subunit">
    <text evidence="16">Part of the cohesin complex which is composed of a heterodimer between a SMC1 protein (SMC1A or SMC1B) and SMC3, which are attached via their hinge domain, and RAD21 which link them at their heads, and one STAG protein.</text>
</comment>
<keyword evidence="16" id="KW-0159">Chromosome partition</keyword>
<dbReference type="GO" id="GO:0000785">
    <property type="term" value="C:chromatin"/>
    <property type="evidence" value="ECO:0007669"/>
    <property type="project" value="UniProtKB-UniRule"/>
</dbReference>
<dbReference type="PROSITE" id="PS00847">
    <property type="entry name" value="MCM_1"/>
    <property type="match status" value="1"/>
</dbReference>
<evidence type="ECO:0000256" key="14">
    <source>
        <dbReference type="ARBA" id="ARBA00048432"/>
    </source>
</evidence>
<keyword evidence="10" id="KW-0832">Ubl conjugation</keyword>
<protein>
    <recommendedName>
        <fullName evidence="16">Cohesin subunit SA</fullName>
    </recommendedName>
    <alternativeName>
        <fullName evidence="16">SCC3 homolog</fullName>
    </alternativeName>
    <alternativeName>
        <fullName evidence="16">Stromal antigen</fullName>
    </alternativeName>
</protein>
<accession>A0AAE0QIA7</accession>
<dbReference type="GO" id="GO:0042555">
    <property type="term" value="C:MCM complex"/>
    <property type="evidence" value="ECO:0007669"/>
    <property type="project" value="InterPro"/>
</dbReference>
<dbReference type="InterPro" id="IPR003593">
    <property type="entry name" value="AAA+_ATPase"/>
</dbReference>
<dbReference type="GO" id="GO:0051301">
    <property type="term" value="P:cell division"/>
    <property type="evidence" value="ECO:0007669"/>
    <property type="project" value="UniProtKB-UniRule"/>
</dbReference>
<feature type="compositionally biased region" description="Acidic residues" evidence="18">
    <location>
        <begin position="15"/>
        <end position="27"/>
    </location>
</feature>
<feature type="domain" description="MCM C-terminal AAA(+) ATPase" evidence="19">
    <location>
        <begin position="1497"/>
        <end position="1702"/>
    </location>
</feature>
<feature type="region of interest" description="Disordered" evidence="18">
    <location>
        <begin position="1037"/>
        <end position="1161"/>
    </location>
</feature>
<evidence type="ECO:0000313" key="21">
    <source>
        <dbReference type="EMBL" id="KAK3520808.1"/>
    </source>
</evidence>
<name>A0AAE0QIA7_9TELE</name>
<dbReference type="Pfam" id="PF08514">
    <property type="entry name" value="STAG"/>
    <property type="match status" value="1"/>
</dbReference>
<evidence type="ECO:0000259" key="20">
    <source>
        <dbReference type="PROSITE" id="PS51425"/>
    </source>
</evidence>
<dbReference type="CDD" id="cd17758">
    <property type="entry name" value="MCM7"/>
    <property type="match status" value="1"/>
</dbReference>
<gene>
    <name evidence="21" type="ORF">QTP70_032387</name>
</gene>
<keyword evidence="17" id="KW-0175">Coiled coil</keyword>
<comment type="catalytic activity">
    <reaction evidence="14">
        <text>ATP + H2O = ADP + phosphate + H(+)</text>
        <dbReference type="Rhea" id="RHEA:13065"/>
        <dbReference type="ChEBI" id="CHEBI:15377"/>
        <dbReference type="ChEBI" id="CHEBI:15378"/>
        <dbReference type="ChEBI" id="CHEBI:30616"/>
        <dbReference type="ChEBI" id="CHEBI:43474"/>
        <dbReference type="ChEBI" id="CHEBI:456216"/>
        <dbReference type="EC" id="3.6.4.12"/>
    </reaction>
    <physiologicalReaction direction="left-to-right" evidence="14">
        <dbReference type="Rhea" id="RHEA:13066"/>
    </physiologicalReaction>
</comment>
<evidence type="ECO:0000256" key="17">
    <source>
        <dbReference type="SAM" id="Coils"/>
    </source>
</evidence>
<comment type="similarity">
    <text evidence="2 16">Belongs to the SCC3 family.</text>
</comment>
<dbReference type="Proteomes" id="UP001274896">
    <property type="component" value="Unassembled WGS sequence"/>
</dbReference>
<feature type="compositionally biased region" description="Basic and acidic residues" evidence="18">
    <location>
        <begin position="1115"/>
        <end position="1129"/>
    </location>
</feature>
<evidence type="ECO:0000256" key="16">
    <source>
        <dbReference type="RuleBase" id="RU369063"/>
    </source>
</evidence>
<dbReference type="SUPFAM" id="SSF48371">
    <property type="entry name" value="ARM repeat"/>
    <property type="match status" value="1"/>
</dbReference>
<dbReference type="Pfam" id="PF21581">
    <property type="entry name" value="SCD"/>
    <property type="match status" value="1"/>
</dbReference>
<dbReference type="Pfam" id="PF24901">
    <property type="entry name" value="WHD_MCM7"/>
    <property type="match status" value="1"/>
</dbReference>
<comment type="function">
    <text evidence="16">Component of cohesin complex, a complex required for the cohesion of sister chromatids after DNA replication. The cohesin complex apparently forms a large proteinaceous ring within which sister chromatids can be trapped. At anaphase, the complex is cleaved and dissociates from chromatin, allowing sister chromatids to segregate.</text>
</comment>
<dbReference type="GO" id="GO:0006270">
    <property type="term" value="P:DNA replication initiation"/>
    <property type="evidence" value="ECO:0007669"/>
    <property type="project" value="InterPro"/>
</dbReference>
<keyword evidence="5" id="KW-0235">DNA replication</keyword>
<dbReference type="GO" id="GO:0003678">
    <property type="term" value="F:DNA helicase activity"/>
    <property type="evidence" value="ECO:0007669"/>
    <property type="project" value="UniProtKB-EC"/>
</dbReference>
<proteinExistence type="inferred from homology"/>
<dbReference type="SMART" id="SM00382">
    <property type="entry name" value="AAA"/>
    <property type="match status" value="1"/>
</dbReference>
<dbReference type="SUPFAM" id="SSF52540">
    <property type="entry name" value="P-loop containing nucleoside triphosphate hydrolases"/>
    <property type="match status" value="1"/>
</dbReference>
<dbReference type="Pfam" id="PF00493">
    <property type="entry name" value="MCM"/>
    <property type="match status" value="1"/>
</dbReference>
<evidence type="ECO:0000256" key="10">
    <source>
        <dbReference type="ARBA" id="ARBA00022843"/>
    </source>
</evidence>
<evidence type="ECO:0000256" key="9">
    <source>
        <dbReference type="ARBA" id="ARBA00022840"/>
    </source>
</evidence>
<dbReference type="Gene3D" id="3.30.1640.10">
    <property type="entry name" value="mini-chromosome maintenance (MCM) complex, chain A, domain 1"/>
    <property type="match status" value="1"/>
</dbReference>
<evidence type="ECO:0000256" key="13">
    <source>
        <dbReference type="ARBA" id="ARBA00023306"/>
    </source>
</evidence>
<evidence type="ECO:0000256" key="4">
    <source>
        <dbReference type="ARBA" id="ARBA00022454"/>
    </source>
</evidence>
<keyword evidence="7" id="KW-0378">Hydrolase</keyword>
<keyword evidence="6 15" id="KW-0547">Nucleotide-binding</keyword>
<evidence type="ECO:0000256" key="12">
    <source>
        <dbReference type="ARBA" id="ARBA00023242"/>
    </source>
</evidence>
<dbReference type="GO" id="GO:0016787">
    <property type="term" value="F:hydrolase activity"/>
    <property type="evidence" value="ECO:0007669"/>
    <property type="project" value="UniProtKB-KW"/>
</dbReference>
<evidence type="ECO:0000256" key="3">
    <source>
        <dbReference type="ARBA" id="ARBA00008010"/>
    </source>
</evidence>
<dbReference type="InterPro" id="IPR016024">
    <property type="entry name" value="ARM-type_fold"/>
</dbReference>
<dbReference type="SMART" id="SM00350">
    <property type="entry name" value="MCM"/>
    <property type="match status" value="1"/>
</dbReference>
<dbReference type="InterPro" id="IPR012340">
    <property type="entry name" value="NA-bd_OB-fold"/>
</dbReference>
<evidence type="ECO:0000256" key="5">
    <source>
        <dbReference type="ARBA" id="ARBA00022705"/>
    </source>
</evidence>
<dbReference type="InterPro" id="IPR056396">
    <property type="entry name" value="HEAT_SCC3-SA"/>
</dbReference>
<dbReference type="GO" id="GO:0007062">
    <property type="term" value="P:sister chromatid cohesion"/>
    <property type="evidence" value="ECO:0007669"/>
    <property type="project" value="UniProtKB-UniRule"/>
</dbReference>
<dbReference type="InterPro" id="IPR041562">
    <property type="entry name" value="MCM_lid"/>
</dbReference>
<dbReference type="InterPro" id="IPR020839">
    <property type="entry name" value="SCD"/>
</dbReference>
<dbReference type="GO" id="GO:0005634">
    <property type="term" value="C:nucleus"/>
    <property type="evidence" value="ECO:0007669"/>
    <property type="project" value="UniProtKB-SubCell"/>
</dbReference>
<dbReference type="InterPro" id="IPR027417">
    <property type="entry name" value="P-loop_NTPase"/>
</dbReference>
<dbReference type="GO" id="GO:0005524">
    <property type="term" value="F:ATP binding"/>
    <property type="evidence" value="ECO:0007669"/>
    <property type="project" value="UniProtKB-KW"/>
</dbReference>
<comment type="subcellular location">
    <subcellularLocation>
        <location evidence="1 16">Chromosome</location>
    </subcellularLocation>
    <subcellularLocation>
        <location evidence="16">Nucleus</location>
    </subcellularLocation>
    <subcellularLocation>
        <location evidence="16">Chromosome</location>
        <location evidence="16">Centromere</location>
    </subcellularLocation>
</comment>
<evidence type="ECO:0000313" key="22">
    <source>
        <dbReference type="Proteomes" id="UP001274896"/>
    </source>
</evidence>
<feature type="domain" description="SCD" evidence="20">
    <location>
        <begin position="302"/>
        <end position="387"/>
    </location>
</feature>
<feature type="coiled-coil region" evidence="17">
    <location>
        <begin position="259"/>
        <end position="293"/>
    </location>
</feature>
<comment type="similarity">
    <text evidence="3 15">Belongs to the MCM family.</text>
</comment>
<organism evidence="21 22">
    <name type="scientific">Hemibagrus guttatus</name>
    <dbReference type="NCBI Taxonomy" id="175788"/>
    <lineage>
        <taxon>Eukaryota</taxon>
        <taxon>Metazoa</taxon>
        <taxon>Chordata</taxon>
        <taxon>Craniata</taxon>
        <taxon>Vertebrata</taxon>
        <taxon>Euteleostomi</taxon>
        <taxon>Actinopterygii</taxon>
        <taxon>Neopterygii</taxon>
        <taxon>Teleostei</taxon>
        <taxon>Ostariophysi</taxon>
        <taxon>Siluriformes</taxon>
        <taxon>Bagridae</taxon>
        <taxon>Hemibagrus</taxon>
    </lineage>
</organism>
<dbReference type="Gene3D" id="1.25.10.10">
    <property type="entry name" value="Leucine-rich Repeat Variant"/>
    <property type="match status" value="1"/>
</dbReference>
<dbReference type="Gene3D" id="2.40.50.140">
    <property type="entry name" value="Nucleic acid-binding proteins"/>
    <property type="match status" value="1"/>
</dbReference>
<dbReference type="InterPro" id="IPR039662">
    <property type="entry name" value="Cohesin_Scc3/SA"/>
</dbReference>
<keyword evidence="4 16" id="KW-0158">Chromosome</keyword>
<dbReference type="InterPro" id="IPR031327">
    <property type="entry name" value="MCM"/>
</dbReference>
<dbReference type="GO" id="GO:0003682">
    <property type="term" value="F:chromatin binding"/>
    <property type="evidence" value="ECO:0007669"/>
    <property type="project" value="TreeGrafter"/>
</dbReference>
<feature type="compositionally biased region" description="Polar residues" evidence="18">
    <location>
        <begin position="1085"/>
        <end position="1097"/>
    </location>
</feature>
<dbReference type="PRINTS" id="PR01657">
    <property type="entry name" value="MCMFAMILY"/>
</dbReference>
<comment type="caution">
    <text evidence="21">The sequence shown here is derived from an EMBL/GenBank/DDBJ whole genome shotgun (WGS) entry which is preliminary data.</text>
</comment>
<dbReference type="GO" id="GO:0008278">
    <property type="term" value="C:cohesin complex"/>
    <property type="evidence" value="ECO:0007669"/>
    <property type="project" value="UniProtKB-UniRule"/>
</dbReference>
<dbReference type="InterPro" id="IPR008050">
    <property type="entry name" value="MCM7"/>
</dbReference>
<dbReference type="PRINTS" id="PR01663">
    <property type="entry name" value="MCMPROTEIN7"/>
</dbReference>
<dbReference type="GO" id="GO:0003677">
    <property type="term" value="F:DNA binding"/>
    <property type="evidence" value="ECO:0007669"/>
    <property type="project" value="UniProtKB-KW"/>
</dbReference>
<dbReference type="Gene3D" id="3.40.50.300">
    <property type="entry name" value="P-loop containing nucleotide triphosphate hydrolases"/>
    <property type="match status" value="1"/>
</dbReference>
<keyword evidence="13 16" id="KW-0131">Cell cycle</keyword>
<dbReference type="Pfam" id="PF24571">
    <property type="entry name" value="HEAT_SCC3-SA"/>
    <property type="match status" value="1"/>
</dbReference>
<evidence type="ECO:0000256" key="6">
    <source>
        <dbReference type="ARBA" id="ARBA00022741"/>
    </source>
</evidence>
<dbReference type="InterPro" id="IPR013721">
    <property type="entry name" value="STAG"/>
</dbReference>
<feature type="compositionally biased region" description="Low complexity" evidence="18">
    <location>
        <begin position="54"/>
        <end position="63"/>
    </location>
</feature>
<dbReference type="EMBL" id="JAUCMX010000016">
    <property type="protein sequence ID" value="KAK3520808.1"/>
    <property type="molecule type" value="Genomic_DNA"/>
</dbReference>